<evidence type="ECO:0000256" key="5">
    <source>
        <dbReference type="SAM" id="Phobius"/>
    </source>
</evidence>
<reference evidence="7 8" key="1">
    <citation type="submission" date="2017-07" db="EMBL/GenBank/DDBJ databases">
        <title>The genome sequence of Paludifilum halophilum highlights mechanisms for microbial adaptation to high salt environemnts.</title>
        <authorList>
            <person name="Belbahri L."/>
        </authorList>
    </citation>
    <scope>NUCLEOTIDE SEQUENCE [LARGE SCALE GENOMIC DNA]</scope>
    <source>
        <strain evidence="7 8">DSM 102817</strain>
    </source>
</reference>
<comment type="caution">
    <text evidence="7">The sequence shown here is derived from an EMBL/GenBank/DDBJ whole genome shotgun (WGS) entry which is preliminary data.</text>
</comment>
<dbReference type="Proteomes" id="UP000215459">
    <property type="component" value="Unassembled WGS sequence"/>
</dbReference>
<keyword evidence="2 5" id="KW-0812">Transmembrane</keyword>
<feature type="transmembrane region" description="Helical" evidence="5">
    <location>
        <begin position="673"/>
        <end position="694"/>
    </location>
</feature>
<protein>
    <recommendedName>
        <fullName evidence="6">ABC-2 type transporter transmembrane domain-containing protein</fullName>
    </recommendedName>
</protein>
<dbReference type="InterPro" id="IPR017500">
    <property type="entry name" value="Phage_infect_YhgE_N"/>
</dbReference>
<organism evidence="7 8">
    <name type="scientific">Paludifilum halophilum</name>
    <dbReference type="NCBI Taxonomy" id="1642702"/>
    <lineage>
        <taxon>Bacteria</taxon>
        <taxon>Bacillati</taxon>
        <taxon>Bacillota</taxon>
        <taxon>Bacilli</taxon>
        <taxon>Bacillales</taxon>
        <taxon>Thermoactinomycetaceae</taxon>
        <taxon>Paludifilum</taxon>
    </lineage>
</organism>
<keyword evidence="4 5" id="KW-0472">Membrane</keyword>
<feature type="transmembrane region" description="Helical" evidence="5">
    <location>
        <begin position="519"/>
        <end position="538"/>
    </location>
</feature>
<evidence type="ECO:0000256" key="3">
    <source>
        <dbReference type="ARBA" id="ARBA00022989"/>
    </source>
</evidence>
<feature type="transmembrane region" description="Helical" evidence="5">
    <location>
        <begin position="588"/>
        <end position="612"/>
    </location>
</feature>
<dbReference type="NCBIfam" id="TIGR03062">
    <property type="entry name" value="pip_yhgE_Cterm"/>
    <property type="match status" value="1"/>
</dbReference>
<dbReference type="EMBL" id="NOWF01000017">
    <property type="protein sequence ID" value="OYD06165.1"/>
    <property type="molecule type" value="Genomic_DNA"/>
</dbReference>
<dbReference type="OrthoDB" id="9811483at2"/>
<dbReference type="Gene3D" id="1.10.287.1490">
    <property type="match status" value="1"/>
</dbReference>
<accession>A0A235B3G1</accession>
<dbReference type="Pfam" id="PF12698">
    <property type="entry name" value="ABC2_membrane_3"/>
    <property type="match status" value="2"/>
</dbReference>
<dbReference type="NCBIfam" id="TIGR03061">
    <property type="entry name" value="pip_yhgE_Nterm"/>
    <property type="match status" value="1"/>
</dbReference>
<dbReference type="InterPro" id="IPR051328">
    <property type="entry name" value="T7SS_ABC-Transporter"/>
</dbReference>
<dbReference type="InterPro" id="IPR017501">
    <property type="entry name" value="Phage_infect_YhgE_C"/>
</dbReference>
<dbReference type="Gene3D" id="3.40.1710.10">
    <property type="entry name" value="abc type-2 transporter like domain"/>
    <property type="match status" value="1"/>
</dbReference>
<evidence type="ECO:0000256" key="1">
    <source>
        <dbReference type="ARBA" id="ARBA00004141"/>
    </source>
</evidence>
<name>A0A235B3G1_9BACL</name>
<dbReference type="PANTHER" id="PTHR43077">
    <property type="entry name" value="TRANSPORT PERMEASE YVFS-RELATED"/>
    <property type="match status" value="1"/>
</dbReference>
<evidence type="ECO:0000313" key="7">
    <source>
        <dbReference type="EMBL" id="OYD06165.1"/>
    </source>
</evidence>
<feature type="transmembrane region" description="Helical" evidence="5">
    <location>
        <begin position="619"/>
        <end position="638"/>
    </location>
</feature>
<evidence type="ECO:0000256" key="2">
    <source>
        <dbReference type="ARBA" id="ARBA00022692"/>
    </source>
</evidence>
<sequence length="713" mass="79045">MGYPPGAAESRKKASTLSALHDFLTAGIGKPGGSCDSYRPQKGEWDMGSWIIAATEWRRLMRNRLALLGVLSVLFVPLLYSGLYLYAFWDPYGSLEKLPVALVNLDEGGMEQGKSVHFGSRLTRELQEKVKLDWHKTNAAEARKGVEGDRYYLVVTIPRSFSRDILSVGGNDPRKAQLIFTLNEGKNYITSQISKRLEGEVREKIGNRLTREYVQNLLDLAKESKGHINQAASAADRLAREGEKLAEGSQSIEKATKKAAKASRSLEQGATQLAAETSRLSDRIHQLAAGAEKLAEGVRQAREKVRQTDIRQGIKIGQARLHTIGSRLDQTQSDLTAVLNTVREARSALNQAMITNPSLKADPKLQALRQRLDEIKAHLSGFPDRLSRIRRTLPSLTAEIKHLSSKLDSLETGTARLANAGKKLAAGTDRLHKGAVRLRKGTAELAQSLEQLSRKTGTWTTGAKQLARGNRELSNRLSDALHRADTPSEGLAPIISEPIHTREQRLFPVTEYGIGLAPYFLPLSLWVGSLITFFVVPLADNRWRLTPYHPGIRAWGKYLTLLPIGFFQAVVTGWVIREGLGLPLAVPWAYYTFLVLIAWMSIAMVGFLLTLFGKGPGRLLAVILLILQLVSSGGTFPIELTPEILQQIHPFLPMSYGVQGLRDIIALDNLPGIYRSSFILGIFCLVPLILWIALQRRRFQLSDLKDRDELEGL</sequence>
<evidence type="ECO:0000259" key="6">
    <source>
        <dbReference type="Pfam" id="PF12698"/>
    </source>
</evidence>
<keyword evidence="8" id="KW-1185">Reference proteome</keyword>
<keyword evidence="3 5" id="KW-1133">Transmembrane helix</keyword>
<dbReference type="PANTHER" id="PTHR43077:SF5">
    <property type="entry name" value="PHAGE INFECTION PROTEIN"/>
    <property type="match status" value="1"/>
</dbReference>
<comment type="subcellular location">
    <subcellularLocation>
        <location evidence="1">Membrane</location>
        <topology evidence="1">Multi-pass membrane protein</topology>
    </subcellularLocation>
</comment>
<dbReference type="AlphaFoldDB" id="A0A235B3G1"/>
<dbReference type="GO" id="GO:0140359">
    <property type="term" value="F:ABC-type transporter activity"/>
    <property type="evidence" value="ECO:0007669"/>
    <property type="project" value="InterPro"/>
</dbReference>
<evidence type="ECO:0000313" key="8">
    <source>
        <dbReference type="Proteomes" id="UP000215459"/>
    </source>
</evidence>
<proteinExistence type="predicted"/>
<feature type="transmembrane region" description="Helical" evidence="5">
    <location>
        <begin position="558"/>
        <end position="576"/>
    </location>
</feature>
<dbReference type="GO" id="GO:0016020">
    <property type="term" value="C:membrane"/>
    <property type="evidence" value="ECO:0007669"/>
    <property type="project" value="UniProtKB-SubCell"/>
</dbReference>
<dbReference type="InterPro" id="IPR013525">
    <property type="entry name" value="ABC2_TM"/>
</dbReference>
<feature type="domain" description="ABC-2 type transporter transmembrane" evidence="6">
    <location>
        <begin position="71"/>
        <end position="210"/>
    </location>
</feature>
<feature type="transmembrane region" description="Helical" evidence="5">
    <location>
        <begin position="65"/>
        <end position="89"/>
    </location>
</feature>
<gene>
    <name evidence="7" type="ORF">CHM34_17610</name>
</gene>
<feature type="domain" description="ABC-2 type transporter transmembrane" evidence="6">
    <location>
        <begin position="510"/>
        <end position="692"/>
    </location>
</feature>
<evidence type="ECO:0000256" key="4">
    <source>
        <dbReference type="ARBA" id="ARBA00023136"/>
    </source>
</evidence>